<dbReference type="InterPro" id="IPR001128">
    <property type="entry name" value="Cyt_P450"/>
</dbReference>
<dbReference type="CDD" id="cd11033">
    <property type="entry name" value="CYP142-like"/>
    <property type="match status" value="1"/>
</dbReference>
<evidence type="ECO:0000256" key="5">
    <source>
        <dbReference type="ARBA" id="ARBA00023004"/>
    </source>
</evidence>
<keyword evidence="3 7" id="KW-0479">Metal-binding</keyword>
<dbReference type="PANTHER" id="PTHR46696:SF4">
    <property type="entry name" value="BIOTIN BIOSYNTHESIS CYTOCHROME P450"/>
    <property type="match status" value="1"/>
</dbReference>
<dbReference type="InterPro" id="IPR002397">
    <property type="entry name" value="Cyt_P450_B"/>
</dbReference>
<dbReference type="GO" id="GO:0005506">
    <property type="term" value="F:iron ion binding"/>
    <property type="evidence" value="ECO:0007669"/>
    <property type="project" value="InterPro"/>
</dbReference>
<dbReference type="SUPFAM" id="SSF48264">
    <property type="entry name" value="Cytochrome P450"/>
    <property type="match status" value="1"/>
</dbReference>
<comment type="similarity">
    <text evidence="1 7">Belongs to the cytochrome P450 family.</text>
</comment>
<protein>
    <submittedName>
        <fullName evidence="9">Cytochrome P450</fullName>
    </submittedName>
</protein>
<proteinExistence type="inferred from homology"/>
<evidence type="ECO:0000256" key="6">
    <source>
        <dbReference type="ARBA" id="ARBA00023033"/>
    </source>
</evidence>
<evidence type="ECO:0000256" key="1">
    <source>
        <dbReference type="ARBA" id="ARBA00010617"/>
    </source>
</evidence>
<dbReference type="KEGG" id="pbro:HOP40_18115"/>
<keyword evidence="6 7" id="KW-0503">Monooxygenase</keyword>
<accession>A0A6M6JLI6</accession>
<evidence type="ECO:0000256" key="8">
    <source>
        <dbReference type="SAM" id="MobiDB-lite"/>
    </source>
</evidence>
<dbReference type="GO" id="GO:0036199">
    <property type="term" value="F:cholest-4-en-3-one 26-monooxygenase activity"/>
    <property type="evidence" value="ECO:0007669"/>
    <property type="project" value="TreeGrafter"/>
</dbReference>
<name>A0A6M6JLI6_9PSEU</name>
<dbReference type="Gene3D" id="1.10.630.10">
    <property type="entry name" value="Cytochrome P450"/>
    <property type="match status" value="1"/>
</dbReference>
<dbReference type="PRINTS" id="PR00359">
    <property type="entry name" value="BP450"/>
</dbReference>
<dbReference type="GO" id="GO:0008395">
    <property type="term" value="F:steroid hydroxylase activity"/>
    <property type="evidence" value="ECO:0007669"/>
    <property type="project" value="TreeGrafter"/>
</dbReference>
<keyword evidence="5 7" id="KW-0408">Iron</keyword>
<dbReference type="PANTHER" id="PTHR46696">
    <property type="entry name" value="P450, PUTATIVE (EUROFUNG)-RELATED"/>
    <property type="match status" value="1"/>
</dbReference>
<dbReference type="AlphaFoldDB" id="A0A6M6JLI6"/>
<gene>
    <name evidence="9" type="ORF">HOP40_18115</name>
</gene>
<dbReference type="EMBL" id="CP053564">
    <property type="protein sequence ID" value="QJY47492.1"/>
    <property type="molecule type" value="Genomic_DNA"/>
</dbReference>
<evidence type="ECO:0000256" key="2">
    <source>
        <dbReference type="ARBA" id="ARBA00022617"/>
    </source>
</evidence>
<evidence type="ECO:0000256" key="7">
    <source>
        <dbReference type="RuleBase" id="RU000461"/>
    </source>
</evidence>
<evidence type="ECO:0000313" key="9">
    <source>
        <dbReference type="EMBL" id="QJY47492.1"/>
    </source>
</evidence>
<reference evidence="9 10" key="1">
    <citation type="submission" date="2020-05" db="EMBL/GenBank/DDBJ databases">
        <authorList>
            <person name="Mo P."/>
        </authorList>
    </citation>
    <scope>NUCLEOTIDE SEQUENCE [LARGE SCALE GENOMIC DNA]</scope>
    <source>
        <strain evidence="9 10">Gen01</strain>
    </source>
</reference>
<evidence type="ECO:0000313" key="10">
    <source>
        <dbReference type="Proteomes" id="UP000505377"/>
    </source>
</evidence>
<organism evidence="9 10">
    <name type="scientific">Pseudonocardia broussonetiae</name>
    <dbReference type="NCBI Taxonomy" id="2736640"/>
    <lineage>
        <taxon>Bacteria</taxon>
        <taxon>Bacillati</taxon>
        <taxon>Actinomycetota</taxon>
        <taxon>Actinomycetes</taxon>
        <taxon>Pseudonocardiales</taxon>
        <taxon>Pseudonocardiaceae</taxon>
        <taxon>Pseudonocardia</taxon>
    </lineage>
</organism>
<evidence type="ECO:0000256" key="3">
    <source>
        <dbReference type="ARBA" id="ARBA00022723"/>
    </source>
</evidence>
<feature type="region of interest" description="Disordered" evidence="8">
    <location>
        <begin position="86"/>
        <end position="118"/>
    </location>
</feature>
<keyword evidence="2 7" id="KW-0349">Heme</keyword>
<dbReference type="GO" id="GO:0020037">
    <property type="term" value="F:heme binding"/>
    <property type="evidence" value="ECO:0007669"/>
    <property type="project" value="InterPro"/>
</dbReference>
<dbReference type="GO" id="GO:0006707">
    <property type="term" value="P:cholesterol catabolic process"/>
    <property type="evidence" value="ECO:0007669"/>
    <property type="project" value="TreeGrafter"/>
</dbReference>
<keyword evidence="10" id="KW-1185">Reference proteome</keyword>
<dbReference type="Proteomes" id="UP000505377">
    <property type="component" value="Chromosome"/>
</dbReference>
<evidence type="ECO:0000256" key="4">
    <source>
        <dbReference type="ARBA" id="ARBA00023002"/>
    </source>
</evidence>
<dbReference type="InterPro" id="IPR017972">
    <property type="entry name" value="Cyt_P450_CS"/>
</dbReference>
<dbReference type="InterPro" id="IPR036396">
    <property type="entry name" value="Cyt_P450_sf"/>
</dbReference>
<dbReference type="RefSeq" id="WP_172160155.1">
    <property type="nucleotide sequence ID" value="NZ_CP053564.1"/>
</dbReference>
<keyword evidence="4 7" id="KW-0560">Oxidoreductase</keyword>
<feature type="region of interest" description="Disordered" evidence="8">
    <location>
        <begin position="1"/>
        <end position="29"/>
    </location>
</feature>
<dbReference type="Pfam" id="PF00067">
    <property type="entry name" value="p450"/>
    <property type="match status" value="1"/>
</dbReference>
<sequence length="423" mass="47598">MATTRVCPGAQTGPVPHGSGAPDDGPDEFDLLDTRLFADDRDGDVFRRLREDSPLFWNPGPGDEAGFWSLTRYADIEAVAKDATRFGNGEGTQIPSRRAEGNGPRQIHNMDAPDHGPMRRLLTSTFMPRAVEKLAGRVEEVTTALLDEALELGEFDFVKVISSRLPLLVFAPMLGVPTEDADLLLRWTNESSSEDPEYSAGPETAAKAREELFAYYAALSEERRGCPREDIVSTLVQSRFRDAPLTQDWLNPYYMVLTVAGNETTRNLLSGSVAVLGQRDLWPRLREGGPELLRTGIEEMVRWMSPVVHMRRTATTDVELHGRTVKAGEKVVLWFSSANRDERQFEAPEEFRLDRTPNRHLGFGAGPHFCLGAHLARMETRVFYEQLIARDIHVELLGEPDRLLSNWFRGIKRLPVRMTQGRR</sequence>
<dbReference type="FunFam" id="1.10.630.10:FF:000018">
    <property type="entry name" value="Cytochrome P450 monooxygenase"/>
    <property type="match status" value="1"/>
</dbReference>
<dbReference type="PROSITE" id="PS00086">
    <property type="entry name" value="CYTOCHROME_P450"/>
    <property type="match status" value="1"/>
</dbReference>